<dbReference type="PROSITE" id="PS51257">
    <property type="entry name" value="PROKAR_LIPOPROTEIN"/>
    <property type="match status" value="1"/>
</dbReference>
<reference evidence="2" key="1">
    <citation type="submission" date="2013-01" db="EMBL/GenBank/DDBJ databases">
        <title>Draft Genome Sequence of a Mulberry Tree, Morus notabilis C.K. Schneid.</title>
        <authorList>
            <person name="He N."/>
            <person name="Zhao S."/>
        </authorList>
    </citation>
    <scope>NUCLEOTIDE SEQUENCE</scope>
</reference>
<sequence>MADFRSRFSLSLSQPVLWLVPVANHSSQACLLRSSHAADELSSNVFGSPSSLVAVVAELLAVVDLVAIVADLLLIRRRSSSPVLPLLSSPICWKDGCGFPRSGVGSGIP</sequence>
<gene>
    <name evidence="1" type="ORF">L484_023578</name>
</gene>
<dbReference type="EMBL" id="KE344659">
    <property type="protein sequence ID" value="EXB74834.1"/>
    <property type="molecule type" value="Genomic_DNA"/>
</dbReference>
<accession>W9R729</accession>
<organism evidence="1 2">
    <name type="scientific">Morus notabilis</name>
    <dbReference type="NCBI Taxonomy" id="981085"/>
    <lineage>
        <taxon>Eukaryota</taxon>
        <taxon>Viridiplantae</taxon>
        <taxon>Streptophyta</taxon>
        <taxon>Embryophyta</taxon>
        <taxon>Tracheophyta</taxon>
        <taxon>Spermatophyta</taxon>
        <taxon>Magnoliopsida</taxon>
        <taxon>eudicotyledons</taxon>
        <taxon>Gunneridae</taxon>
        <taxon>Pentapetalae</taxon>
        <taxon>rosids</taxon>
        <taxon>fabids</taxon>
        <taxon>Rosales</taxon>
        <taxon>Moraceae</taxon>
        <taxon>Moreae</taxon>
        <taxon>Morus</taxon>
    </lineage>
</organism>
<dbReference type="AlphaFoldDB" id="W9R729"/>
<dbReference type="Proteomes" id="UP000030645">
    <property type="component" value="Unassembled WGS sequence"/>
</dbReference>
<evidence type="ECO:0000313" key="1">
    <source>
        <dbReference type="EMBL" id="EXB74834.1"/>
    </source>
</evidence>
<protein>
    <submittedName>
        <fullName evidence="1">Uncharacterized protein</fullName>
    </submittedName>
</protein>
<evidence type="ECO:0000313" key="2">
    <source>
        <dbReference type="Proteomes" id="UP000030645"/>
    </source>
</evidence>
<name>W9R729_9ROSA</name>
<proteinExistence type="predicted"/>
<keyword evidence="2" id="KW-1185">Reference proteome</keyword>